<dbReference type="EMBL" id="CALNXJ010000014">
    <property type="protein sequence ID" value="CAH3114948.1"/>
    <property type="molecule type" value="Genomic_DNA"/>
</dbReference>
<feature type="compositionally biased region" description="Polar residues" evidence="1">
    <location>
        <begin position="48"/>
        <end position="65"/>
    </location>
</feature>
<protein>
    <submittedName>
        <fullName evidence="2">Uncharacterized protein</fullName>
    </submittedName>
</protein>
<keyword evidence="3" id="KW-1185">Reference proteome</keyword>
<name>A0AAU9WIX3_9CNID</name>
<evidence type="ECO:0000313" key="3">
    <source>
        <dbReference type="Proteomes" id="UP001159428"/>
    </source>
</evidence>
<organism evidence="2 3">
    <name type="scientific">Pocillopora meandrina</name>
    <dbReference type="NCBI Taxonomy" id="46732"/>
    <lineage>
        <taxon>Eukaryota</taxon>
        <taxon>Metazoa</taxon>
        <taxon>Cnidaria</taxon>
        <taxon>Anthozoa</taxon>
        <taxon>Hexacorallia</taxon>
        <taxon>Scleractinia</taxon>
        <taxon>Astrocoeniina</taxon>
        <taxon>Pocilloporidae</taxon>
        <taxon>Pocillopora</taxon>
    </lineage>
</organism>
<feature type="region of interest" description="Disordered" evidence="1">
    <location>
        <begin position="48"/>
        <end position="67"/>
    </location>
</feature>
<evidence type="ECO:0000256" key="1">
    <source>
        <dbReference type="SAM" id="MobiDB-lite"/>
    </source>
</evidence>
<accession>A0AAU9WIX3</accession>
<gene>
    <name evidence="2" type="ORF">PMEA_00005747</name>
</gene>
<evidence type="ECO:0000313" key="2">
    <source>
        <dbReference type="EMBL" id="CAH3114948.1"/>
    </source>
</evidence>
<dbReference type="AlphaFoldDB" id="A0AAU9WIX3"/>
<dbReference type="Proteomes" id="UP001159428">
    <property type="component" value="Unassembled WGS sequence"/>
</dbReference>
<proteinExistence type="predicted"/>
<reference evidence="2 3" key="1">
    <citation type="submission" date="2022-05" db="EMBL/GenBank/DDBJ databases">
        <authorList>
            <consortium name="Genoscope - CEA"/>
            <person name="William W."/>
        </authorList>
    </citation>
    <scope>NUCLEOTIDE SEQUENCE [LARGE SCALE GENOMIC DNA]</scope>
</reference>
<sequence>MLFKGATTGLSNLGRMGAAKAVKSEFSKKKVKGMVDKYIDLKAQPSALTSANNQNPPFSGPSTRDSLPKIRLHEFDDDLYMV</sequence>
<comment type="caution">
    <text evidence="2">The sequence shown here is derived from an EMBL/GenBank/DDBJ whole genome shotgun (WGS) entry which is preliminary data.</text>
</comment>